<protein>
    <submittedName>
        <fullName evidence="7">Lipopolysaccharide export system permease protein LptG</fullName>
    </submittedName>
</protein>
<evidence type="ECO:0000313" key="8">
    <source>
        <dbReference type="Proteomes" id="UP000193900"/>
    </source>
</evidence>
<dbReference type="AlphaFoldDB" id="A0A1Y5RMD1"/>
<evidence type="ECO:0000256" key="1">
    <source>
        <dbReference type="ARBA" id="ARBA00004651"/>
    </source>
</evidence>
<feature type="transmembrane region" description="Helical" evidence="6">
    <location>
        <begin position="60"/>
        <end position="80"/>
    </location>
</feature>
<comment type="subcellular location">
    <subcellularLocation>
        <location evidence="1">Cell membrane</location>
        <topology evidence="1">Multi-pass membrane protein</topology>
    </subcellularLocation>
</comment>
<evidence type="ECO:0000256" key="4">
    <source>
        <dbReference type="ARBA" id="ARBA00022989"/>
    </source>
</evidence>
<accession>A0A1Y5RMD1</accession>
<evidence type="ECO:0000256" key="5">
    <source>
        <dbReference type="ARBA" id="ARBA00023136"/>
    </source>
</evidence>
<dbReference type="NCBIfam" id="TIGR04408">
    <property type="entry name" value="LptG_lptG"/>
    <property type="match status" value="1"/>
</dbReference>
<keyword evidence="3 6" id="KW-0812">Transmembrane</keyword>
<evidence type="ECO:0000256" key="6">
    <source>
        <dbReference type="SAM" id="Phobius"/>
    </source>
</evidence>
<feature type="transmembrane region" description="Helical" evidence="6">
    <location>
        <begin position="12"/>
        <end position="32"/>
    </location>
</feature>
<reference evidence="7 8" key="1">
    <citation type="submission" date="2017-03" db="EMBL/GenBank/DDBJ databases">
        <authorList>
            <person name="Afonso C.L."/>
            <person name="Miller P.J."/>
            <person name="Scott M.A."/>
            <person name="Spackman E."/>
            <person name="Goraichik I."/>
            <person name="Dimitrov K.M."/>
            <person name="Suarez D.L."/>
            <person name="Swayne D.E."/>
        </authorList>
    </citation>
    <scope>NUCLEOTIDE SEQUENCE [LARGE SCALE GENOMIC DNA]</scope>
    <source>
        <strain evidence="7 8">CECT 7023</strain>
    </source>
</reference>
<keyword evidence="4 6" id="KW-1133">Transmembrane helix</keyword>
<evidence type="ECO:0000313" key="7">
    <source>
        <dbReference type="EMBL" id="SLN18178.1"/>
    </source>
</evidence>
<dbReference type="OrthoDB" id="9798468at2"/>
<evidence type="ECO:0000256" key="3">
    <source>
        <dbReference type="ARBA" id="ARBA00022692"/>
    </source>
</evidence>
<dbReference type="Pfam" id="PF03739">
    <property type="entry name" value="LptF_LptG"/>
    <property type="match status" value="1"/>
</dbReference>
<dbReference type="RefSeq" id="WP_085877282.1">
    <property type="nucleotide sequence ID" value="NZ_FWFZ01000001.1"/>
</dbReference>
<proteinExistence type="predicted"/>
<dbReference type="Proteomes" id="UP000193900">
    <property type="component" value="Unassembled WGS sequence"/>
</dbReference>
<feature type="transmembrane region" description="Helical" evidence="6">
    <location>
        <begin position="309"/>
        <end position="327"/>
    </location>
</feature>
<dbReference type="EMBL" id="FWFZ01000001">
    <property type="protein sequence ID" value="SLN18178.1"/>
    <property type="molecule type" value="Genomic_DNA"/>
</dbReference>
<name>A0A1Y5RMD1_9RHOB</name>
<evidence type="ECO:0000256" key="2">
    <source>
        <dbReference type="ARBA" id="ARBA00022475"/>
    </source>
</evidence>
<keyword evidence="8" id="KW-1185">Reference proteome</keyword>
<dbReference type="PANTHER" id="PTHR33529">
    <property type="entry name" value="SLR0882 PROTEIN-RELATED"/>
    <property type="match status" value="1"/>
</dbReference>
<feature type="transmembrane region" description="Helical" evidence="6">
    <location>
        <begin position="100"/>
        <end position="122"/>
    </location>
</feature>
<dbReference type="PANTHER" id="PTHR33529:SF2">
    <property type="entry name" value="LIPOPOLYSACCHARIDE EXPORT SYSTEM PERMEASE PROTEIN LPTG"/>
    <property type="match status" value="1"/>
</dbReference>
<dbReference type="GO" id="GO:0055085">
    <property type="term" value="P:transmembrane transport"/>
    <property type="evidence" value="ECO:0007669"/>
    <property type="project" value="InterPro"/>
</dbReference>
<gene>
    <name evidence="7" type="primary">lptG</name>
    <name evidence="7" type="ORF">ROA7023_00376</name>
</gene>
<keyword evidence="5 6" id="KW-0472">Membrane</keyword>
<dbReference type="GO" id="GO:0015920">
    <property type="term" value="P:lipopolysaccharide transport"/>
    <property type="evidence" value="ECO:0007669"/>
    <property type="project" value="TreeGrafter"/>
</dbReference>
<keyword evidence="2" id="KW-1003">Cell membrane</keyword>
<feature type="transmembrane region" description="Helical" evidence="6">
    <location>
        <begin position="283"/>
        <end position="302"/>
    </location>
</feature>
<dbReference type="GO" id="GO:0043190">
    <property type="term" value="C:ATP-binding cassette (ABC) transporter complex"/>
    <property type="evidence" value="ECO:0007669"/>
    <property type="project" value="InterPro"/>
</dbReference>
<dbReference type="InterPro" id="IPR005495">
    <property type="entry name" value="LptG/LptF_permease"/>
</dbReference>
<dbReference type="InterPro" id="IPR030923">
    <property type="entry name" value="LptG"/>
</dbReference>
<sequence length="366" mass="39517">MTLDRYLARRFVMSFLTVTGVFFVLLSLADLIEQARQFGDEETASFGDIVSLTLLNAPQALYDLLPLLVILSSIALFLALSRSSELVVARAAGRSALRSLLAPILVVATIGVLGLAFLNPLVAATSKAYEQRVTALEDRGASIVAVDSGGLWLRQGGVEGQSVIRAERSNLDGTRLSGVTFITFSPDGHPLRRIDSDRAELIDGAWRLNDAKSWPLGNAEVPEAEAEFQPVVEVPSTLTADQIRDSFGEPSSIPIWELPRFIQRLKAAGLSARRHEVYFQSQLAQPAFLVAMLLIGAGFTLRHNRGGRTGMLVLTAISLSFGLYFIANFAEILGENDQVPILLAAWAPPLAGIALSLGLLLHLEDG</sequence>
<organism evidence="7 8">
    <name type="scientific">Roseisalinus antarcticus</name>
    <dbReference type="NCBI Taxonomy" id="254357"/>
    <lineage>
        <taxon>Bacteria</taxon>
        <taxon>Pseudomonadati</taxon>
        <taxon>Pseudomonadota</taxon>
        <taxon>Alphaproteobacteria</taxon>
        <taxon>Rhodobacterales</taxon>
        <taxon>Roseobacteraceae</taxon>
        <taxon>Roseisalinus</taxon>
    </lineage>
</organism>
<feature type="transmembrane region" description="Helical" evidence="6">
    <location>
        <begin position="339"/>
        <end position="361"/>
    </location>
</feature>